<reference evidence="1 2" key="1">
    <citation type="journal article" date="2019" name="Nat. Med.">
        <title>A library of human gut bacterial isolates paired with longitudinal multiomics data enables mechanistic microbiome research.</title>
        <authorList>
            <person name="Poyet M."/>
            <person name="Groussin M."/>
            <person name="Gibbons S.M."/>
            <person name="Avila-Pacheco J."/>
            <person name="Jiang X."/>
            <person name="Kearney S.M."/>
            <person name="Perrotta A.R."/>
            <person name="Berdy B."/>
            <person name="Zhao S."/>
            <person name="Lieberman T.D."/>
            <person name="Swanson P.K."/>
            <person name="Smith M."/>
            <person name="Roesemann S."/>
            <person name="Alexander J.E."/>
            <person name="Rich S.A."/>
            <person name="Livny J."/>
            <person name="Vlamakis H."/>
            <person name="Clish C."/>
            <person name="Bullock K."/>
            <person name="Deik A."/>
            <person name="Scott J."/>
            <person name="Pierce K.A."/>
            <person name="Xavier R.J."/>
            <person name="Alm E.J."/>
        </authorList>
    </citation>
    <scope>NUCLEOTIDE SEQUENCE [LARGE SCALE GENOMIC DNA]</scope>
    <source>
        <strain evidence="1 2">BIOML-A21</strain>
    </source>
</reference>
<comment type="caution">
    <text evidence="1">The sequence shown here is derived from an EMBL/GenBank/DDBJ whole genome shotgun (WGS) entry which is preliminary data.</text>
</comment>
<dbReference type="PROSITE" id="PS51257">
    <property type="entry name" value="PROKAR_LIPOPROTEIN"/>
    <property type="match status" value="1"/>
</dbReference>
<dbReference type="Proteomes" id="UP000442334">
    <property type="component" value="Unassembled WGS sequence"/>
</dbReference>
<sequence>MKQTKLKYLMIGVLTIASISCMDKERDLSWERRHMPKEAYFDFNMTQAVALDINYCFKSENYRVLFDIYDQDPIEYSADGSVSQKDIEPIYRAVTDEKGKFSGEMNIPADLSEVWLSSDYLATVSPLKLTIDDSRQLSFNQDAYITALRSQTASKTRGVTVNQHTYLKEWHVLPDADWDNNGRPTNLEP</sequence>
<dbReference type="AlphaFoldDB" id="A0A7J5GPN5"/>
<evidence type="ECO:0000313" key="2">
    <source>
        <dbReference type="Proteomes" id="UP000442334"/>
    </source>
</evidence>
<dbReference type="EMBL" id="WCUA01000210">
    <property type="protein sequence ID" value="KAB4178005.1"/>
    <property type="molecule type" value="Genomic_DNA"/>
</dbReference>
<accession>A0A7J5GPN5</accession>
<feature type="non-terminal residue" evidence="1">
    <location>
        <position position="189"/>
    </location>
</feature>
<name>A0A7J5GPN5_BACUN</name>
<protein>
    <submittedName>
        <fullName evidence="1">Uncharacterized protein</fullName>
    </submittedName>
</protein>
<proteinExistence type="predicted"/>
<organism evidence="1 2">
    <name type="scientific">Bacteroides uniformis</name>
    <dbReference type="NCBI Taxonomy" id="820"/>
    <lineage>
        <taxon>Bacteria</taxon>
        <taxon>Pseudomonadati</taxon>
        <taxon>Bacteroidota</taxon>
        <taxon>Bacteroidia</taxon>
        <taxon>Bacteroidales</taxon>
        <taxon>Bacteroidaceae</taxon>
        <taxon>Bacteroides</taxon>
    </lineage>
</organism>
<evidence type="ECO:0000313" key="1">
    <source>
        <dbReference type="EMBL" id="KAB4178005.1"/>
    </source>
</evidence>
<gene>
    <name evidence="1" type="ORF">GAQ34_23370</name>
</gene>